<accession>A0A016U7A4</accession>
<gene>
    <name evidence="1" type="primary">Acey_s0053.g2309</name>
    <name evidence="1" type="ORF">Y032_0053g2309</name>
</gene>
<dbReference type="AlphaFoldDB" id="A0A016U7A4"/>
<proteinExistence type="predicted"/>
<name>A0A016U7A4_9BILA</name>
<dbReference type="EMBL" id="JARK01001389">
    <property type="protein sequence ID" value="EYC10816.1"/>
    <property type="molecule type" value="Genomic_DNA"/>
</dbReference>
<organism evidence="1 2">
    <name type="scientific">Ancylostoma ceylanicum</name>
    <dbReference type="NCBI Taxonomy" id="53326"/>
    <lineage>
        <taxon>Eukaryota</taxon>
        <taxon>Metazoa</taxon>
        <taxon>Ecdysozoa</taxon>
        <taxon>Nematoda</taxon>
        <taxon>Chromadorea</taxon>
        <taxon>Rhabditida</taxon>
        <taxon>Rhabditina</taxon>
        <taxon>Rhabditomorpha</taxon>
        <taxon>Strongyloidea</taxon>
        <taxon>Ancylostomatidae</taxon>
        <taxon>Ancylostomatinae</taxon>
        <taxon>Ancylostoma</taxon>
    </lineage>
</organism>
<comment type="caution">
    <text evidence="1">The sequence shown here is derived from an EMBL/GenBank/DDBJ whole genome shotgun (WGS) entry which is preliminary data.</text>
</comment>
<reference evidence="2" key="1">
    <citation type="journal article" date="2015" name="Nat. Genet.">
        <title>The genome and transcriptome of the zoonotic hookworm Ancylostoma ceylanicum identify infection-specific gene families.</title>
        <authorList>
            <person name="Schwarz E.M."/>
            <person name="Hu Y."/>
            <person name="Antoshechkin I."/>
            <person name="Miller M.M."/>
            <person name="Sternberg P.W."/>
            <person name="Aroian R.V."/>
        </authorList>
    </citation>
    <scope>NUCLEOTIDE SEQUENCE</scope>
    <source>
        <strain evidence="2">HY135</strain>
    </source>
</reference>
<keyword evidence="2" id="KW-1185">Reference proteome</keyword>
<sequence>MGCVSSCGKKKKVFYWAIRRRGQSQKRPSPYFEYGALYLERTARSGSVIGQFTQATNHRTRLRRLFQVYRSTPPISPQDDPYPPP</sequence>
<evidence type="ECO:0000313" key="1">
    <source>
        <dbReference type="EMBL" id="EYC10816.1"/>
    </source>
</evidence>
<evidence type="ECO:0000313" key="2">
    <source>
        <dbReference type="Proteomes" id="UP000024635"/>
    </source>
</evidence>
<dbReference type="Proteomes" id="UP000024635">
    <property type="component" value="Unassembled WGS sequence"/>
</dbReference>
<protein>
    <submittedName>
        <fullName evidence="1">Uncharacterized protein</fullName>
    </submittedName>
</protein>